<comment type="caution">
    <text evidence="2">The sequence shown here is derived from an EMBL/GenBank/DDBJ whole genome shotgun (WGS) entry which is preliminary data.</text>
</comment>
<evidence type="ECO:0000313" key="2">
    <source>
        <dbReference type="EMBL" id="MBA0577555.1"/>
    </source>
</evidence>
<name>A0A7J8NKN9_9ROSI</name>
<dbReference type="Proteomes" id="UP000593572">
    <property type="component" value="Unassembled WGS sequence"/>
</dbReference>
<accession>A0A7J8NKN9</accession>
<keyword evidence="1" id="KW-0175">Coiled coil</keyword>
<reference evidence="2 3" key="1">
    <citation type="journal article" date="2019" name="Genome Biol. Evol.">
        <title>Insights into the evolution of the New World diploid cottons (Gossypium, subgenus Houzingenia) based on genome sequencing.</title>
        <authorList>
            <person name="Grover C.E."/>
            <person name="Arick M.A. 2nd"/>
            <person name="Thrash A."/>
            <person name="Conover J.L."/>
            <person name="Sanders W.S."/>
            <person name="Peterson D.G."/>
            <person name="Frelichowski J.E."/>
            <person name="Scheffler J.A."/>
            <person name="Scheffler B.E."/>
            <person name="Wendel J.F."/>
        </authorList>
    </citation>
    <scope>NUCLEOTIDE SEQUENCE [LARGE SCALE GENOMIC DNA]</scope>
    <source>
        <strain evidence="2">157</strain>
        <tissue evidence="2">Leaf</tissue>
    </source>
</reference>
<organism evidence="2 3">
    <name type="scientific">Gossypium lobatum</name>
    <dbReference type="NCBI Taxonomy" id="34289"/>
    <lineage>
        <taxon>Eukaryota</taxon>
        <taxon>Viridiplantae</taxon>
        <taxon>Streptophyta</taxon>
        <taxon>Embryophyta</taxon>
        <taxon>Tracheophyta</taxon>
        <taxon>Spermatophyta</taxon>
        <taxon>Magnoliopsida</taxon>
        <taxon>eudicotyledons</taxon>
        <taxon>Gunneridae</taxon>
        <taxon>Pentapetalae</taxon>
        <taxon>rosids</taxon>
        <taxon>malvids</taxon>
        <taxon>Malvales</taxon>
        <taxon>Malvaceae</taxon>
        <taxon>Malvoideae</taxon>
        <taxon>Gossypium</taxon>
    </lineage>
</organism>
<protein>
    <submittedName>
        <fullName evidence="2">Uncharacterized protein</fullName>
    </submittedName>
</protein>
<sequence length="277" mass="32427">KKVSVRVQLLNRELVIEKRFLDKVEDNAAVEIWFKETQQEKGDSLTEGVKKRDVFALSIYRLVIFPKVLGYVNDAVSDLFNQLDKKVTPVPTILVETFRSLSACRRNHQDEDVEWRAHWMILDEILSRQLTPTTQGLAQCEFAYKVRDRKARLQKEEFGVGKKDRKVGRGKDSARIRRPPGWVKHRNNRGRKSKKKRVELISGKRNSKMLELRARVAELERSLHQYCCHNSVIELKASLTKIEELKGKIEELEATLQNCKLRVELLETNNKHWKEQL</sequence>
<evidence type="ECO:0000313" key="3">
    <source>
        <dbReference type="Proteomes" id="UP000593572"/>
    </source>
</evidence>
<gene>
    <name evidence="2" type="ORF">Golob_023969</name>
</gene>
<dbReference type="EMBL" id="JABEZX010356124">
    <property type="protein sequence ID" value="MBA0577555.1"/>
    <property type="molecule type" value="Genomic_DNA"/>
</dbReference>
<dbReference type="PANTHER" id="PTHR48200">
    <property type="entry name" value="PROTEIN, PUTATIVE-RELATED"/>
    <property type="match status" value="1"/>
</dbReference>
<feature type="non-terminal residue" evidence="2">
    <location>
        <position position="277"/>
    </location>
</feature>
<dbReference type="AlphaFoldDB" id="A0A7J8NKN9"/>
<dbReference type="PANTHER" id="PTHR48200:SF1">
    <property type="entry name" value="AMINOTRANSFERASE-LIKE PLANT MOBILE DOMAIN-CONTAINING PROTEIN"/>
    <property type="match status" value="1"/>
</dbReference>
<feature type="coiled-coil region" evidence="1">
    <location>
        <begin position="235"/>
        <end position="276"/>
    </location>
</feature>
<proteinExistence type="predicted"/>
<keyword evidence="3" id="KW-1185">Reference proteome</keyword>
<evidence type="ECO:0000256" key="1">
    <source>
        <dbReference type="SAM" id="Coils"/>
    </source>
</evidence>